<evidence type="ECO:0000313" key="2">
    <source>
        <dbReference type="EMBL" id="CAA2994030.1"/>
    </source>
</evidence>
<keyword evidence="3" id="KW-1185">Reference proteome</keyword>
<dbReference type="AlphaFoldDB" id="A0A8S0SN69"/>
<evidence type="ECO:0000256" key="1">
    <source>
        <dbReference type="SAM" id="MobiDB-lite"/>
    </source>
</evidence>
<dbReference type="Proteomes" id="UP000594638">
    <property type="component" value="Unassembled WGS sequence"/>
</dbReference>
<sequence length="272" mass="30697">MVGRKRKDEKVAKKTAKKDKTSNAFLEMANTEKEMHLHTNSENATDPITAEDTVPLHSNALCSKKKQSETPKAVLRRSSRLMSSVKPIQSQVPVPVAQHVDLVDNEEEEEEEEPNVQQVSAMPIMVERSVEENADHIVRSIDEYDSENGKQVTERPIKCPSASVNYKRLYFDSQKKIDFLLEENLRLVKNLEFCRGKIEVYEKMKDVMASPEDVILINNSGKATEHTANLLPQMMAGNCSSLTAVAAPDAVDDLKKSVKQRKYSHKEKKTKS</sequence>
<dbReference type="PANTHER" id="PTHR38936">
    <property type="entry name" value="TITIN-LIKE ISOFORM X2"/>
    <property type="match status" value="1"/>
</dbReference>
<gene>
    <name evidence="2" type="ORF">OLEA9_A086713</name>
</gene>
<dbReference type="Gramene" id="OE9A086713T1">
    <property type="protein sequence ID" value="OE9A086713C1"/>
    <property type="gene ID" value="OE9A086713"/>
</dbReference>
<feature type="compositionally biased region" description="Basic and acidic residues" evidence="1">
    <location>
        <begin position="1"/>
        <end position="12"/>
    </location>
</feature>
<feature type="region of interest" description="Disordered" evidence="1">
    <location>
        <begin position="1"/>
        <end position="86"/>
    </location>
</feature>
<feature type="compositionally biased region" description="Basic and acidic residues" evidence="1">
    <location>
        <begin position="30"/>
        <end position="39"/>
    </location>
</feature>
<name>A0A8S0SN69_OLEEU</name>
<dbReference type="EMBL" id="CACTIH010005464">
    <property type="protein sequence ID" value="CAA2994030.1"/>
    <property type="molecule type" value="Genomic_DNA"/>
</dbReference>
<accession>A0A8S0SN69</accession>
<protein>
    <submittedName>
        <fullName evidence="2">Uncharacterized protein</fullName>
    </submittedName>
</protein>
<dbReference type="PANTHER" id="PTHR38936:SF1">
    <property type="entry name" value="DUF641 DOMAIN-CONTAINING PROTEIN"/>
    <property type="match status" value="1"/>
</dbReference>
<organism evidence="2 3">
    <name type="scientific">Olea europaea subsp. europaea</name>
    <dbReference type="NCBI Taxonomy" id="158383"/>
    <lineage>
        <taxon>Eukaryota</taxon>
        <taxon>Viridiplantae</taxon>
        <taxon>Streptophyta</taxon>
        <taxon>Embryophyta</taxon>
        <taxon>Tracheophyta</taxon>
        <taxon>Spermatophyta</taxon>
        <taxon>Magnoliopsida</taxon>
        <taxon>eudicotyledons</taxon>
        <taxon>Gunneridae</taxon>
        <taxon>Pentapetalae</taxon>
        <taxon>asterids</taxon>
        <taxon>lamiids</taxon>
        <taxon>Lamiales</taxon>
        <taxon>Oleaceae</taxon>
        <taxon>Oleeae</taxon>
        <taxon>Olea</taxon>
    </lineage>
</organism>
<dbReference type="OrthoDB" id="1937314at2759"/>
<proteinExistence type="predicted"/>
<comment type="caution">
    <text evidence="2">The sequence shown here is derived from an EMBL/GenBank/DDBJ whole genome shotgun (WGS) entry which is preliminary data.</text>
</comment>
<reference evidence="2 3" key="1">
    <citation type="submission" date="2019-12" db="EMBL/GenBank/DDBJ databases">
        <authorList>
            <person name="Alioto T."/>
            <person name="Alioto T."/>
            <person name="Gomez Garrido J."/>
        </authorList>
    </citation>
    <scope>NUCLEOTIDE SEQUENCE [LARGE SCALE GENOMIC DNA]</scope>
</reference>
<evidence type="ECO:0000313" key="3">
    <source>
        <dbReference type="Proteomes" id="UP000594638"/>
    </source>
</evidence>